<evidence type="ECO:0000256" key="1">
    <source>
        <dbReference type="SAM" id="MobiDB-lite"/>
    </source>
</evidence>
<evidence type="ECO:0000313" key="3">
    <source>
        <dbReference type="Proteomes" id="UP001151760"/>
    </source>
</evidence>
<keyword evidence="3" id="KW-1185">Reference proteome</keyword>
<organism evidence="2 3">
    <name type="scientific">Tanacetum coccineum</name>
    <dbReference type="NCBI Taxonomy" id="301880"/>
    <lineage>
        <taxon>Eukaryota</taxon>
        <taxon>Viridiplantae</taxon>
        <taxon>Streptophyta</taxon>
        <taxon>Embryophyta</taxon>
        <taxon>Tracheophyta</taxon>
        <taxon>Spermatophyta</taxon>
        <taxon>Magnoliopsida</taxon>
        <taxon>eudicotyledons</taxon>
        <taxon>Gunneridae</taxon>
        <taxon>Pentapetalae</taxon>
        <taxon>asterids</taxon>
        <taxon>campanulids</taxon>
        <taxon>Asterales</taxon>
        <taxon>Asteraceae</taxon>
        <taxon>Asteroideae</taxon>
        <taxon>Anthemideae</taxon>
        <taxon>Anthemidinae</taxon>
        <taxon>Tanacetum</taxon>
    </lineage>
</organism>
<reference evidence="2" key="1">
    <citation type="journal article" date="2022" name="Int. J. Mol. Sci.">
        <title>Draft Genome of Tanacetum Coccineum: Genomic Comparison of Closely Related Tanacetum-Family Plants.</title>
        <authorList>
            <person name="Yamashiro T."/>
            <person name="Shiraishi A."/>
            <person name="Nakayama K."/>
            <person name="Satake H."/>
        </authorList>
    </citation>
    <scope>NUCLEOTIDE SEQUENCE</scope>
</reference>
<gene>
    <name evidence="2" type="ORF">Tco_1044013</name>
</gene>
<feature type="region of interest" description="Disordered" evidence="1">
    <location>
        <begin position="1"/>
        <end position="22"/>
    </location>
</feature>
<proteinExistence type="predicted"/>
<sequence>MGVELNDNANVATSNSTPTTSESILESVSFATLLKGATSRKSVNFHTLITLVGNGAHVVISLESVRAISEHFANIVYVCFGIADGLPRYCKLCQEHLE</sequence>
<protein>
    <submittedName>
        <fullName evidence="2">Uncharacterized protein</fullName>
    </submittedName>
</protein>
<feature type="compositionally biased region" description="Polar residues" evidence="1">
    <location>
        <begin position="7"/>
        <end position="22"/>
    </location>
</feature>
<evidence type="ECO:0000313" key="2">
    <source>
        <dbReference type="EMBL" id="GJT77288.1"/>
    </source>
</evidence>
<accession>A0ABQ5GRA5</accession>
<comment type="caution">
    <text evidence="2">The sequence shown here is derived from an EMBL/GenBank/DDBJ whole genome shotgun (WGS) entry which is preliminary data.</text>
</comment>
<name>A0ABQ5GRA5_9ASTR</name>
<reference evidence="2" key="2">
    <citation type="submission" date="2022-01" db="EMBL/GenBank/DDBJ databases">
        <authorList>
            <person name="Yamashiro T."/>
            <person name="Shiraishi A."/>
            <person name="Satake H."/>
            <person name="Nakayama K."/>
        </authorList>
    </citation>
    <scope>NUCLEOTIDE SEQUENCE</scope>
</reference>
<dbReference type="EMBL" id="BQNB010018699">
    <property type="protein sequence ID" value="GJT77288.1"/>
    <property type="molecule type" value="Genomic_DNA"/>
</dbReference>
<dbReference type="Proteomes" id="UP001151760">
    <property type="component" value="Unassembled WGS sequence"/>
</dbReference>